<accession>A0A2I1HQ37</accession>
<sequence>MEWYAIWKSDYENHKLRHDENIGNMDTNELRGENITCEICYPVRNVPEVFKKFWKILQKFEYTVKDYNTETIKALLNLLSIDSEERDNYTRGKTRDALDVMVESIRYLKQPTLREKGLKIIMIVIVRDCIENDKESETMDRLIGNEELIKYGYILEDWDVNIRFGKFYEWYKGTVPQVINFKDATIRRYKNILYEEAELKEDELIEKIEIFKQKIKLMLHTLDYERGWVIKKEVVEKVYDKIRGFGRLDIDETDSDGTPESYTITETDDEDEEDLPHNVDEKRRQAEIDLEIRQKEDKRNLDLELRRILNELNLEIDERDLRSLERWGLIWKEITDEGLLNKYVRLISERNQGLKRMEEIKQEIVQYTIDERREEIAELINYAKENEIEINDRGLTKLWNMGYKGGEIFEEGFLEKFSEIEDEPEDVIRRELKLWKNRKEQDAEIDDEVEEINKLYEMFMGEGYEIEWSDINRLRRLGFDRDEIITDGFIRKYLEDREEDDKNVQRSLMQHLVKKGYGEISEKESDESDESDEIEETEATKIFEEIIRMDLKRMGYDVKIEEIERIRKFGVTAKIITTYEFMKKYLTIWNLEDEELDKQILRWRKENTKECERCEIEKLKKEFKIGKEICIECEEDIEKENPLDEESEEEKDIKGPEISSSGKAK</sequence>
<feature type="region of interest" description="Disordered" evidence="1">
    <location>
        <begin position="250"/>
        <end position="278"/>
    </location>
</feature>
<gene>
    <name evidence="2" type="ORF">RhiirA4_431515</name>
</gene>
<protein>
    <submittedName>
        <fullName evidence="2">Uncharacterized protein</fullName>
    </submittedName>
</protein>
<keyword evidence="3" id="KW-1185">Reference proteome</keyword>
<proteinExistence type="predicted"/>
<dbReference type="AlphaFoldDB" id="A0A2I1HQ37"/>
<organism evidence="2 3">
    <name type="scientific">Rhizophagus irregularis</name>
    <dbReference type="NCBI Taxonomy" id="588596"/>
    <lineage>
        <taxon>Eukaryota</taxon>
        <taxon>Fungi</taxon>
        <taxon>Fungi incertae sedis</taxon>
        <taxon>Mucoromycota</taxon>
        <taxon>Glomeromycotina</taxon>
        <taxon>Glomeromycetes</taxon>
        <taxon>Glomerales</taxon>
        <taxon>Glomeraceae</taxon>
        <taxon>Rhizophagus</taxon>
    </lineage>
</organism>
<name>A0A2I1HQ37_9GLOM</name>
<reference evidence="2 3" key="1">
    <citation type="submission" date="2015-10" db="EMBL/GenBank/DDBJ databases">
        <title>Genome analyses suggest a sexual origin of heterokaryosis in a supposedly ancient asexual fungus.</title>
        <authorList>
            <person name="Ropars J."/>
            <person name="Sedzielewska K."/>
            <person name="Noel J."/>
            <person name="Charron P."/>
            <person name="Farinelli L."/>
            <person name="Marton T."/>
            <person name="Kruger M."/>
            <person name="Pelin A."/>
            <person name="Brachmann A."/>
            <person name="Corradi N."/>
        </authorList>
    </citation>
    <scope>NUCLEOTIDE SEQUENCE [LARGE SCALE GENOMIC DNA]</scope>
    <source>
        <strain evidence="2 3">A4</strain>
    </source>
</reference>
<dbReference type="VEuPathDB" id="FungiDB:RhiirFUN_002001"/>
<evidence type="ECO:0000256" key="1">
    <source>
        <dbReference type="SAM" id="MobiDB-lite"/>
    </source>
</evidence>
<dbReference type="VEuPathDB" id="FungiDB:RhiirFUN_025283"/>
<feature type="region of interest" description="Disordered" evidence="1">
    <location>
        <begin position="640"/>
        <end position="665"/>
    </location>
</feature>
<feature type="non-terminal residue" evidence="2">
    <location>
        <position position="665"/>
    </location>
</feature>
<evidence type="ECO:0000313" key="3">
    <source>
        <dbReference type="Proteomes" id="UP000234323"/>
    </source>
</evidence>
<feature type="compositionally biased region" description="Acidic residues" evidence="1">
    <location>
        <begin position="640"/>
        <end position="650"/>
    </location>
</feature>
<dbReference type="VEuPathDB" id="FungiDB:RhiirA1_447274"/>
<evidence type="ECO:0000313" key="2">
    <source>
        <dbReference type="EMBL" id="PKY60990.1"/>
    </source>
</evidence>
<dbReference type="VEuPathDB" id="FungiDB:RhiirA1_405295"/>
<dbReference type="EMBL" id="LLXI01004824">
    <property type="protein sequence ID" value="PKY60990.1"/>
    <property type="molecule type" value="Genomic_DNA"/>
</dbReference>
<dbReference type="Proteomes" id="UP000234323">
    <property type="component" value="Unassembled WGS sequence"/>
</dbReference>
<comment type="caution">
    <text evidence="2">The sequence shown here is derived from an EMBL/GenBank/DDBJ whole genome shotgun (WGS) entry which is preliminary data.</text>
</comment>